<reference evidence="10 11" key="1">
    <citation type="submission" date="2018-03" db="EMBL/GenBank/DDBJ databases">
        <title>Genomic Encyclopedia of Type Strains, Phase III (KMG-III): the genomes of soil and plant-associated and newly described type strains.</title>
        <authorList>
            <person name="Whitman W."/>
        </authorList>
    </citation>
    <scope>NUCLEOTIDE SEQUENCE [LARGE SCALE GENOMIC DNA]</scope>
    <source>
        <strain evidence="10 11">CGMCC 1.12700</strain>
    </source>
</reference>
<evidence type="ECO:0000256" key="6">
    <source>
        <dbReference type="ARBA" id="ARBA00023065"/>
    </source>
</evidence>
<dbReference type="Pfam" id="PF25539">
    <property type="entry name" value="Bestrophin_2"/>
    <property type="match status" value="1"/>
</dbReference>
<dbReference type="RefSeq" id="WP_106525189.1">
    <property type="nucleotide sequence ID" value="NZ_PYGD01000014.1"/>
</dbReference>
<dbReference type="AlphaFoldDB" id="A0A2P8CV41"/>
<comment type="subcellular location">
    <subcellularLocation>
        <location evidence="1">Cell membrane</location>
        <topology evidence="1">Multi-pass membrane protein</topology>
    </subcellularLocation>
</comment>
<keyword evidence="6" id="KW-0406">Ion transport</keyword>
<keyword evidence="11" id="KW-1185">Reference proteome</keyword>
<name>A0A2P8CV41_9BACT</name>
<gene>
    <name evidence="10" type="ORF">B0I18_11442</name>
</gene>
<comment type="similarity">
    <text evidence="8">Belongs to the anion channel-forming bestrophin (TC 1.A.46) family.</text>
</comment>
<organism evidence="10 11">
    <name type="scientific">Taibaiella chishuiensis</name>
    <dbReference type="NCBI Taxonomy" id="1434707"/>
    <lineage>
        <taxon>Bacteria</taxon>
        <taxon>Pseudomonadati</taxon>
        <taxon>Bacteroidota</taxon>
        <taxon>Chitinophagia</taxon>
        <taxon>Chitinophagales</taxon>
        <taxon>Chitinophagaceae</taxon>
        <taxon>Taibaiella</taxon>
    </lineage>
</organism>
<dbReference type="PANTHER" id="PTHR33281:SF19">
    <property type="entry name" value="VOLTAGE-DEPENDENT ANION CHANNEL-FORMING PROTEIN YNEE"/>
    <property type="match status" value="1"/>
</dbReference>
<evidence type="ECO:0000313" key="11">
    <source>
        <dbReference type="Proteomes" id="UP000240572"/>
    </source>
</evidence>
<feature type="transmembrane region" description="Helical" evidence="9">
    <location>
        <begin position="209"/>
        <end position="227"/>
    </location>
</feature>
<keyword evidence="5 9" id="KW-1133">Transmembrane helix</keyword>
<sequence>MHIAPNIRLSRIWKDTWQVDIIMILSSTGAYLVHAFLIQHKFEIPAIIPTVLGTAIAFFIGFNNNQAYDRWWEARKIWGMLVNDSRSWARSIINYVQLGDIQEHEKLAIQSRMITRHIGFLYALKGALRAADDYMYKNYLNEEELAEVKLHANVHNAILQIQAHDLDVLHRKGYIDGFRFMQLDALLVKFTDEMGMSERIKNTVFPTTYNYFTKIFIWLFVVSIALVTSQYMGIWSIFMSWLIGFVFISTQINGMSLLNPFSSNSAAIPLNQITRTIEINLLQMLHEQNIPPPVTPVNDEYVL</sequence>
<evidence type="ECO:0000256" key="3">
    <source>
        <dbReference type="ARBA" id="ARBA00022475"/>
    </source>
</evidence>
<protein>
    <submittedName>
        <fullName evidence="10">Putative membrane protein</fullName>
    </submittedName>
</protein>
<dbReference type="Proteomes" id="UP000240572">
    <property type="component" value="Unassembled WGS sequence"/>
</dbReference>
<evidence type="ECO:0000256" key="8">
    <source>
        <dbReference type="ARBA" id="ARBA00034708"/>
    </source>
</evidence>
<dbReference type="GO" id="GO:0005886">
    <property type="term" value="C:plasma membrane"/>
    <property type="evidence" value="ECO:0007669"/>
    <property type="project" value="UniProtKB-SubCell"/>
</dbReference>
<feature type="transmembrane region" description="Helical" evidence="9">
    <location>
        <begin position="21"/>
        <end position="38"/>
    </location>
</feature>
<dbReference type="OrthoDB" id="445589at2"/>
<evidence type="ECO:0000313" key="10">
    <source>
        <dbReference type="EMBL" id="PSK88830.1"/>
    </source>
</evidence>
<evidence type="ECO:0000256" key="7">
    <source>
        <dbReference type="ARBA" id="ARBA00023136"/>
    </source>
</evidence>
<proteinExistence type="inferred from homology"/>
<evidence type="ECO:0000256" key="4">
    <source>
        <dbReference type="ARBA" id="ARBA00022692"/>
    </source>
</evidence>
<dbReference type="InterPro" id="IPR044669">
    <property type="entry name" value="YneE/VCCN1/2-like"/>
</dbReference>
<dbReference type="EMBL" id="PYGD01000014">
    <property type="protein sequence ID" value="PSK88830.1"/>
    <property type="molecule type" value="Genomic_DNA"/>
</dbReference>
<dbReference type="GO" id="GO:0005254">
    <property type="term" value="F:chloride channel activity"/>
    <property type="evidence" value="ECO:0007669"/>
    <property type="project" value="InterPro"/>
</dbReference>
<keyword evidence="7 9" id="KW-0472">Membrane</keyword>
<comment type="caution">
    <text evidence="10">The sequence shown here is derived from an EMBL/GenBank/DDBJ whole genome shotgun (WGS) entry which is preliminary data.</text>
</comment>
<keyword evidence="4 9" id="KW-0812">Transmembrane</keyword>
<accession>A0A2P8CV41</accession>
<evidence type="ECO:0000256" key="9">
    <source>
        <dbReference type="SAM" id="Phobius"/>
    </source>
</evidence>
<keyword evidence="2" id="KW-0813">Transport</keyword>
<evidence type="ECO:0000256" key="2">
    <source>
        <dbReference type="ARBA" id="ARBA00022448"/>
    </source>
</evidence>
<evidence type="ECO:0000256" key="1">
    <source>
        <dbReference type="ARBA" id="ARBA00004651"/>
    </source>
</evidence>
<evidence type="ECO:0000256" key="5">
    <source>
        <dbReference type="ARBA" id="ARBA00022989"/>
    </source>
</evidence>
<keyword evidence="3" id="KW-1003">Cell membrane</keyword>
<feature type="transmembrane region" description="Helical" evidence="9">
    <location>
        <begin position="44"/>
        <end position="62"/>
    </location>
</feature>
<dbReference type="PANTHER" id="PTHR33281">
    <property type="entry name" value="UPF0187 PROTEIN YNEE"/>
    <property type="match status" value="1"/>
</dbReference>